<dbReference type="GO" id="GO:0003677">
    <property type="term" value="F:DNA binding"/>
    <property type="evidence" value="ECO:0007669"/>
    <property type="project" value="InterPro"/>
</dbReference>
<gene>
    <name evidence="4" type="ORF">St703_24100</name>
</gene>
<accession>A0A5K7WYK8</accession>
<dbReference type="AlphaFoldDB" id="A0A5K7WYK8"/>
<feature type="domain" description="NERD" evidence="3">
    <location>
        <begin position="54"/>
        <end position="174"/>
    </location>
</feature>
<dbReference type="EMBL" id="AP021853">
    <property type="protein sequence ID" value="BBN99705.1"/>
    <property type="molecule type" value="Genomic_DNA"/>
</dbReference>
<dbReference type="Pfam" id="PF08378">
    <property type="entry name" value="NERD"/>
    <property type="match status" value="1"/>
</dbReference>
<dbReference type="RefSeq" id="WP_051577770.1">
    <property type="nucleotide sequence ID" value="NZ_AP021853.1"/>
</dbReference>
<proteinExistence type="predicted"/>
<organism evidence="4 5">
    <name type="scientific">Sporolactobacillus terrae</name>
    <dbReference type="NCBI Taxonomy" id="269673"/>
    <lineage>
        <taxon>Bacteria</taxon>
        <taxon>Bacillati</taxon>
        <taxon>Bacillota</taxon>
        <taxon>Bacilli</taxon>
        <taxon>Bacillales</taxon>
        <taxon>Sporolactobacillaceae</taxon>
        <taxon>Sporolactobacillus</taxon>
    </lineage>
</organism>
<dbReference type="GO" id="GO:0003916">
    <property type="term" value="F:DNA topoisomerase activity"/>
    <property type="evidence" value="ECO:0007669"/>
    <property type="project" value="InterPro"/>
</dbReference>
<evidence type="ECO:0000256" key="1">
    <source>
        <dbReference type="SAM" id="MobiDB-lite"/>
    </source>
</evidence>
<evidence type="ECO:0000259" key="3">
    <source>
        <dbReference type="PROSITE" id="PS50965"/>
    </source>
</evidence>
<reference evidence="4 5" key="1">
    <citation type="submission" date="2019-09" db="EMBL/GenBank/DDBJ databases">
        <title>Complete genome sequence of Sporolactobacillus terrae 70-3.</title>
        <authorList>
            <person name="Tanaka N."/>
            <person name="Shiwa Y."/>
            <person name="Fujita N."/>
            <person name="Tanasupawat S."/>
        </authorList>
    </citation>
    <scope>NUCLEOTIDE SEQUENCE [LARGE SCALE GENOMIC DNA]</scope>
    <source>
        <strain evidence="4 5">70-3</strain>
    </source>
</reference>
<keyword evidence="2" id="KW-0812">Transmembrane</keyword>
<dbReference type="SUPFAM" id="SSF57783">
    <property type="entry name" value="Zinc beta-ribbon"/>
    <property type="match status" value="1"/>
</dbReference>
<evidence type="ECO:0000313" key="5">
    <source>
        <dbReference type="Proteomes" id="UP000326951"/>
    </source>
</evidence>
<dbReference type="Pfam" id="PF01396">
    <property type="entry name" value="Zn_ribbon_Top1"/>
    <property type="match status" value="1"/>
</dbReference>
<dbReference type="InterPro" id="IPR011528">
    <property type="entry name" value="NERD"/>
</dbReference>
<dbReference type="Gene3D" id="3.30.65.10">
    <property type="entry name" value="Bacterial Topoisomerase I, domain 1"/>
    <property type="match status" value="1"/>
</dbReference>
<evidence type="ECO:0000313" key="4">
    <source>
        <dbReference type="EMBL" id="BBN99705.1"/>
    </source>
</evidence>
<feature type="transmembrane region" description="Helical" evidence="2">
    <location>
        <begin position="7"/>
        <end position="29"/>
    </location>
</feature>
<name>A0A5K7WYK8_9BACL</name>
<dbReference type="GO" id="GO:0006265">
    <property type="term" value="P:DNA topological change"/>
    <property type="evidence" value="ECO:0007669"/>
    <property type="project" value="InterPro"/>
</dbReference>
<dbReference type="InterPro" id="IPR013498">
    <property type="entry name" value="Topo_IA_Znf"/>
</dbReference>
<dbReference type="PROSITE" id="PS50965">
    <property type="entry name" value="NERD"/>
    <property type="match status" value="1"/>
</dbReference>
<protein>
    <recommendedName>
        <fullName evidence="3">NERD domain-containing protein</fullName>
    </recommendedName>
</protein>
<dbReference type="GO" id="GO:0005694">
    <property type="term" value="C:chromosome"/>
    <property type="evidence" value="ECO:0007669"/>
    <property type="project" value="InterPro"/>
</dbReference>
<sequence length="363" mass="42234">MLQLYILCVELLVLFLSGLFGCLFLIYTYQNTKYKKTHYYRITHRPYLKMRRSTGSYGEYLIYNNLRSLEKEGRLLFNVYLPKEDGTTTEIDVLLIHKSGLYVFESKNYSGWIFGTESQRTWTQTLPSGRRSIKNRFFNPIMQNEGHISQLKQFLSDYPQIIYHSIILFSDRCELKKITLNQGKAAVMNRRRVTSFVKKTMANTNEVLDPNEIEAIDQTLFPYSQTSEEAKQIHIENIQAKHPKHSKKKSAGLKKKIEEQAAIETASTAECDPPAGEAQALEQDQKESTIQKQIKEDKEEYQMFPNTNTALDEQTKEVEKVCPRCGKPMVQRVAKRGTYSGEHFWGCSNFPKCRYMEKQHVVE</sequence>
<dbReference type="Proteomes" id="UP000326951">
    <property type="component" value="Chromosome"/>
</dbReference>
<feature type="region of interest" description="Disordered" evidence="1">
    <location>
        <begin position="265"/>
        <end position="286"/>
    </location>
</feature>
<keyword evidence="2" id="KW-0472">Membrane</keyword>
<keyword evidence="2" id="KW-1133">Transmembrane helix</keyword>
<evidence type="ECO:0000256" key="2">
    <source>
        <dbReference type="SAM" id="Phobius"/>
    </source>
</evidence>